<evidence type="ECO:0000313" key="1">
    <source>
        <dbReference type="EMBL" id="KAI8543880.1"/>
    </source>
</evidence>
<reference evidence="1" key="1">
    <citation type="submission" date="2022-02" db="EMBL/GenBank/DDBJ databases">
        <title>Plant Genome Project.</title>
        <authorList>
            <person name="Zhang R.-G."/>
        </authorList>
    </citation>
    <scope>NUCLEOTIDE SEQUENCE</scope>
    <source>
        <strain evidence="1">AT1</strain>
    </source>
</reference>
<dbReference type="Proteomes" id="UP001062846">
    <property type="component" value="Chromosome 8"/>
</dbReference>
<proteinExistence type="predicted"/>
<keyword evidence="2" id="KW-1185">Reference proteome</keyword>
<dbReference type="EMBL" id="CM046395">
    <property type="protein sequence ID" value="KAI8543880.1"/>
    <property type="molecule type" value="Genomic_DNA"/>
</dbReference>
<protein>
    <submittedName>
        <fullName evidence="1">Uncharacterized protein</fullName>
    </submittedName>
</protein>
<comment type="caution">
    <text evidence="1">The sequence shown here is derived from an EMBL/GenBank/DDBJ whole genome shotgun (WGS) entry which is preliminary data.</text>
</comment>
<organism evidence="1 2">
    <name type="scientific">Rhododendron molle</name>
    <name type="common">Chinese azalea</name>
    <name type="synonym">Azalea mollis</name>
    <dbReference type="NCBI Taxonomy" id="49168"/>
    <lineage>
        <taxon>Eukaryota</taxon>
        <taxon>Viridiplantae</taxon>
        <taxon>Streptophyta</taxon>
        <taxon>Embryophyta</taxon>
        <taxon>Tracheophyta</taxon>
        <taxon>Spermatophyta</taxon>
        <taxon>Magnoliopsida</taxon>
        <taxon>eudicotyledons</taxon>
        <taxon>Gunneridae</taxon>
        <taxon>Pentapetalae</taxon>
        <taxon>asterids</taxon>
        <taxon>Ericales</taxon>
        <taxon>Ericaceae</taxon>
        <taxon>Ericoideae</taxon>
        <taxon>Rhodoreae</taxon>
        <taxon>Rhododendron</taxon>
    </lineage>
</organism>
<name>A0ACC0MSH7_RHOML</name>
<gene>
    <name evidence="1" type="ORF">RHMOL_Rhmol08G0253100</name>
</gene>
<sequence length="74" mass="8752">MNISLQVDGKWMLNSIELKHNHEMDPEKVKYFRYYQTLPPHTKRTIELNTAVGITMNKTVVIVKYYAATFASFW</sequence>
<accession>A0ACC0MSH7</accession>
<evidence type="ECO:0000313" key="2">
    <source>
        <dbReference type="Proteomes" id="UP001062846"/>
    </source>
</evidence>